<dbReference type="GO" id="GO:0005874">
    <property type="term" value="C:microtubule"/>
    <property type="evidence" value="ECO:0007669"/>
    <property type="project" value="UniProtKB-KW"/>
</dbReference>
<keyword evidence="1" id="KW-0963">Cytoplasm</keyword>
<dbReference type="EMBL" id="GGEC01005549">
    <property type="protein sequence ID" value="MBW86032.1"/>
    <property type="molecule type" value="Transcribed_RNA"/>
</dbReference>
<keyword evidence="1" id="KW-0493">Microtubule</keyword>
<dbReference type="SUPFAM" id="SSF54648">
    <property type="entry name" value="DLC"/>
    <property type="match status" value="1"/>
</dbReference>
<dbReference type="CDD" id="cd21452">
    <property type="entry name" value="DLC-like_DYNLL1_DYNLL2"/>
    <property type="match status" value="1"/>
</dbReference>
<sequence length="112" mass="12118">MLEGKAVIGETDMLQTMQQDALDLAARALDLFDVTEATEIARFIKKESDGTYGPGWQCIVGTDFGSFVTHCLGCFIHFQIGSLAILLFKASAGPKLATKQFSAVETLETVKV</sequence>
<keyword evidence="1" id="KW-0243">Dynein</keyword>
<dbReference type="GO" id="GO:0007017">
    <property type="term" value="P:microtubule-based process"/>
    <property type="evidence" value="ECO:0007669"/>
    <property type="project" value="InterPro"/>
</dbReference>
<proteinExistence type="inferred from homology"/>
<keyword evidence="1" id="KW-0505">Motor protein</keyword>
<dbReference type="InterPro" id="IPR001372">
    <property type="entry name" value="Dynein_light_chain_typ-1/2"/>
</dbReference>
<comment type="subcellular location">
    <subcellularLocation>
        <location evidence="1">Cytoplasm</location>
        <location evidence="1">Cytoskeleton</location>
    </subcellularLocation>
</comment>
<keyword evidence="1" id="KW-0206">Cytoskeleton</keyword>
<dbReference type="PANTHER" id="PTHR11886">
    <property type="entry name" value="DYNEIN LIGHT CHAIN"/>
    <property type="match status" value="1"/>
</dbReference>
<dbReference type="GO" id="GO:0005868">
    <property type="term" value="C:cytoplasmic dynein complex"/>
    <property type="evidence" value="ECO:0007669"/>
    <property type="project" value="TreeGrafter"/>
</dbReference>
<dbReference type="SMART" id="SM01375">
    <property type="entry name" value="Dynein_light"/>
    <property type="match status" value="1"/>
</dbReference>
<dbReference type="Pfam" id="PF01221">
    <property type="entry name" value="Dynein_light"/>
    <property type="match status" value="1"/>
</dbReference>
<evidence type="ECO:0000256" key="1">
    <source>
        <dbReference type="RuleBase" id="RU365010"/>
    </source>
</evidence>
<dbReference type="GO" id="GO:0045505">
    <property type="term" value="F:dynein intermediate chain binding"/>
    <property type="evidence" value="ECO:0007669"/>
    <property type="project" value="TreeGrafter"/>
</dbReference>
<dbReference type="InterPro" id="IPR037177">
    <property type="entry name" value="DLC_sf"/>
</dbReference>
<dbReference type="PANTHER" id="PTHR11886:SF70">
    <property type="entry name" value="DYNEIN LIGHT CHAIN"/>
    <property type="match status" value="1"/>
</dbReference>
<dbReference type="Gene3D" id="3.30.740.10">
    <property type="entry name" value="Protein Inhibitor Of Neuronal Nitric Oxide Synthase"/>
    <property type="match status" value="1"/>
</dbReference>
<accession>A0A2P2IXX0</accession>
<dbReference type="AlphaFoldDB" id="A0A2P2IXX0"/>
<dbReference type="FunFam" id="3.30.740.10:FF:000008">
    <property type="entry name" value="Dynein light chain"/>
    <property type="match status" value="1"/>
</dbReference>
<protein>
    <recommendedName>
        <fullName evidence="1">Dynein light chain</fullName>
    </recommendedName>
</protein>
<reference evidence="2" key="1">
    <citation type="submission" date="2018-02" db="EMBL/GenBank/DDBJ databases">
        <title>Rhizophora mucronata_Transcriptome.</title>
        <authorList>
            <person name="Meera S.P."/>
            <person name="Sreeshan A."/>
            <person name="Augustine A."/>
        </authorList>
    </citation>
    <scope>NUCLEOTIDE SEQUENCE</scope>
    <source>
        <tissue evidence="2">Leaf</tissue>
    </source>
</reference>
<organism evidence="2">
    <name type="scientific">Rhizophora mucronata</name>
    <name type="common">Asiatic mangrove</name>
    <dbReference type="NCBI Taxonomy" id="61149"/>
    <lineage>
        <taxon>Eukaryota</taxon>
        <taxon>Viridiplantae</taxon>
        <taxon>Streptophyta</taxon>
        <taxon>Embryophyta</taxon>
        <taxon>Tracheophyta</taxon>
        <taxon>Spermatophyta</taxon>
        <taxon>Magnoliopsida</taxon>
        <taxon>eudicotyledons</taxon>
        <taxon>Gunneridae</taxon>
        <taxon>Pentapetalae</taxon>
        <taxon>rosids</taxon>
        <taxon>fabids</taxon>
        <taxon>Malpighiales</taxon>
        <taxon>Rhizophoraceae</taxon>
        <taxon>Rhizophora</taxon>
    </lineage>
</organism>
<name>A0A2P2IXX0_RHIMU</name>
<comment type="similarity">
    <text evidence="1">Belongs to the dynein light chain family.</text>
</comment>
<evidence type="ECO:0000313" key="2">
    <source>
        <dbReference type="EMBL" id="MBW86032.1"/>
    </source>
</evidence>